<dbReference type="InterPro" id="IPR008906">
    <property type="entry name" value="HATC_C_dom"/>
</dbReference>
<sequence>MADTEDTIASFFWEDLPSPDEFKQELRLWRRYWTPEKDADELPTTLSGTLKKLKVDGVEKLYPNIITIFRMVLTFSATSATVERTNSALRYVKNVYRSTMGEDRFNALVLLFVHKDIPLDYGIVIDMYARKHPRRVLIANPLSN</sequence>
<evidence type="ECO:0000313" key="3">
    <source>
        <dbReference type="RefSeq" id="XP_006817510.1"/>
    </source>
</evidence>
<proteinExistence type="predicted"/>
<dbReference type="PANTHER" id="PTHR46289">
    <property type="entry name" value="52 KDA REPRESSOR OF THE INHIBITOR OF THE PROTEIN KINASE-LIKE PROTEIN-RELATED"/>
    <property type="match status" value="1"/>
</dbReference>
<accession>A0ABM0MBW9</accession>
<gene>
    <name evidence="3" type="primary">LOC102804518</name>
</gene>
<dbReference type="PANTHER" id="PTHR46289:SF14">
    <property type="entry name" value="DUF4371 DOMAIN-CONTAINING PROTEIN"/>
    <property type="match status" value="1"/>
</dbReference>
<dbReference type="Pfam" id="PF05699">
    <property type="entry name" value="Dimer_Tnp_hAT"/>
    <property type="match status" value="1"/>
</dbReference>
<dbReference type="RefSeq" id="XP_006817510.1">
    <property type="nucleotide sequence ID" value="XM_006817447.1"/>
</dbReference>
<reference evidence="3" key="1">
    <citation type="submission" date="2025-08" db="UniProtKB">
        <authorList>
            <consortium name="RefSeq"/>
        </authorList>
    </citation>
    <scope>IDENTIFICATION</scope>
    <source>
        <tissue evidence="3">Testes</tissue>
    </source>
</reference>
<dbReference type="GeneID" id="102804518"/>
<name>A0ABM0MBW9_SACKO</name>
<organism evidence="2 3">
    <name type="scientific">Saccoglossus kowalevskii</name>
    <name type="common">Acorn worm</name>
    <dbReference type="NCBI Taxonomy" id="10224"/>
    <lineage>
        <taxon>Eukaryota</taxon>
        <taxon>Metazoa</taxon>
        <taxon>Hemichordata</taxon>
        <taxon>Enteropneusta</taxon>
        <taxon>Harrimaniidae</taxon>
        <taxon>Saccoglossus</taxon>
    </lineage>
</organism>
<evidence type="ECO:0000313" key="2">
    <source>
        <dbReference type="Proteomes" id="UP000694865"/>
    </source>
</evidence>
<evidence type="ECO:0000259" key="1">
    <source>
        <dbReference type="Pfam" id="PF05699"/>
    </source>
</evidence>
<dbReference type="InterPro" id="IPR052958">
    <property type="entry name" value="IFN-induced_PKR_regulator"/>
</dbReference>
<dbReference type="Proteomes" id="UP000694865">
    <property type="component" value="Unplaced"/>
</dbReference>
<feature type="domain" description="HAT C-terminal dimerisation" evidence="1">
    <location>
        <begin position="57"/>
        <end position="116"/>
    </location>
</feature>
<protein>
    <submittedName>
        <fullName evidence="3">52 kDa repressor of the inhibitor of the protein kinase-like</fullName>
    </submittedName>
</protein>
<keyword evidence="2" id="KW-1185">Reference proteome</keyword>